<dbReference type="Pfam" id="PF20736">
    <property type="entry name" value="Glyco_hydro127M"/>
    <property type="match status" value="1"/>
</dbReference>
<evidence type="ECO:0000313" key="5">
    <source>
        <dbReference type="Proteomes" id="UP000829708"/>
    </source>
</evidence>
<gene>
    <name evidence="4" type="ORF">MUG09_03015</name>
</gene>
<accession>A0ABY4DE07</accession>
<dbReference type="InterPro" id="IPR008928">
    <property type="entry name" value="6-hairpin_glycosidase_sf"/>
</dbReference>
<evidence type="ECO:0000259" key="3">
    <source>
        <dbReference type="Pfam" id="PF20737"/>
    </source>
</evidence>
<reference evidence="5" key="1">
    <citation type="journal article" date="2024" name="J Bioinform Genom">
        <title>Complete genome sequence of the type strain bacterium Sphaerochaeta associata GLS2t (VKM B-2742)t.</title>
        <authorList>
            <person name="Troshina O.Y."/>
            <person name="Tepeeva A.N."/>
            <person name="Arzamasceva V.O."/>
            <person name="Whitman W.B."/>
            <person name="Varghese N."/>
            <person name="Shapiro N."/>
            <person name="Woyke T."/>
            <person name="Kripides N.C."/>
            <person name="Vasilenko O.V."/>
        </authorList>
    </citation>
    <scope>NUCLEOTIDE SEQUENCE [LARGE SCALE GENOMIC DNA]</scope>
    <source>
        <strain evidence="5">GLS2T</strain>
    </source>
</reference>
<protein>
    <submittedName>
        <fullName evidence="4">Glycoside hydrolase family 127 protein</fullName>
    </submittedName>
</protein>
<feature type="domain" description="Non-reducing end beta-L-arabinofuranosidase-like GH127 catalytic" evidence="1">
    <location>
        <begin position="21"/>
        <end position="424"/>
    </location>
</feature>
<keyword evidence="4" id="KW-0378">Hydrolase</keyword>
<dbReference type="EMBL" id="CP094929">
    <property type="protein sequence ID" value="UOM51748.1"/>
    <property type="molecule type" value="Genomic_DNA"/>
</dbReference>
<name>A0ABY4DE07_9SPIR</name>
<feature type="domain" description="Non-reducing end beta-L-arabinofuranosidase-like GH127 C-terminal" evidence="3">
    <location>
        <begin position="531"/>
        <end position="646"/>
    </location>
</feature>
<dbReference type="GO" id="GO:0016787">
    <property type="term" value="F:hydrolase activity"/>
    <property type="evidence" value="ECO:0007669"/>
    <property type="project" value="UniProtKB-KW"/>
</dbReference>
<dbReference type="InterPro" id="IPR012878">
    <property type="entry name" value="Beta-AFase-like_GH127_cat"/>
</dbReference>
<dbReference type="InterPro" id="IPR049049">
    <property type="entry name" value="Beta-AFase-like_GH127_C"/>
</dbReference>
<dbReference type="InterPro" id="IPR049174">
    <property type="entry name" value="Beta-AFase-like"/>
</dbReference>
<keyword evidence="5" id="KW-1185">Reference proteome</keyword>
<dbReference type="Proteomes" id="UP000829708">
    <property type="component" value="Chromosome"/>
</dbReference>
<evidence type="ECO:0000259" key="2">
    <source>
        <dbReference type="Pfam" id="PF20736"/>
    </source>
</evidence>
<dbReference type="InterPro" id="IPR049046">
    <property type="entry name" value="Beta-AFase-like_GH127_middle"/>
</dbReference>
<dbReference type="SUPFAM" id="SSF48208">
    <property type="entry name" value="Six-hairpin glycosidases"/>
    <property type="match status" value="1"/>
</dbReference>
<dbReference type="PANTHER" id="PTHR43465:SF1">
    <property type="entry name" value="NON-REDUCING END BETA-L-ARABINOFURANOSIDASE"/>
    <property type="match status" value="1"/>
</dbReference>
<dbReference type="RefSeq" id="WP_244773426.1">
    <property type="nucleotide sequence ID" value="NZ_CP094929.1"/>
</dbReference>
<sequence length="650" mass="73050">MQTEVESSYTALKRPPLHSTHWTGGFWLRQFELCSDTILPNIFHLFDSDAISHCIANFRIAAGRQEGAHQGPPFGDGDFYKWLEAASYVYGVTKNEKLKNQIDEAIELIASVQREDGYIFTQYTIRLQQGTNEEKLGNSLNFEAYNLGHLITAACVHARTTGERSLLDLGLKAARCLKALFEEAEKTHTAKTAICPSHYMALIDLYRLTGDKTHLDTAELAIRLRDEVVGGTDDNQDRLKLADHTEMLGHAVRATYLYSGLADLVAETGDETYRTTLMKVWESEEYTKMYINSGCGALYDGVSPSGYAGDHPNLARTHQAFGRPYQLPNLTGYNETCASIGNIFLNWRLLHLNARAAHADRIEQSFYNLVLASVSRDGLRYFYSNPLAREEKQLPFHLKWERSRSEYLSSFCCPPNMLRVLSQSSEYAYSQAEDGIYTVMYGQSRASLQVGNNHVVLEQTTAYPFDGPITITIAETDGTPFTLYVRIPSWVRQGRIQNQAITAEMADTYLPLRSGWKQGDVITIEFAMEARVLLAHPLIEECTHQVAVMRGPLVYCSEQVDHPQVNWASLGLRQNAHFTTVTRTIGGESMLCLQTEDGVAYQSLTWETGGLYQDASGLKAEPTTLSLIPYYAWDNRGLGGMKIWHPLYLS</sequence>
<dbReference type="PANTHER" id="PTHR43465">
    <property type="entry name" value="DUF1680 DOMAIN PROTEIN (AFU_ORTHOLOGUE AFUA_1G08910)"/>
    <property type="match status" value="1"/>
</dbReference>
<evidence type="ECO:0000259" key="1">
    <source>
        <dbReference type="Pfam" id="PF07944"/>
    </source>
</evidence>
<proteinExistence type="predicted"/>
<evidence type="ECO:0000313" key="4">
    <source>
        <dbReference type="EMBL" id="UOM51748.1"/>
    </source>
</evidence>
<dbReference type="Pfam" id="PF20737">
    <property type="entry name" value="Glyco_hydro127C"/>
    <property type="match status" value="1"/>
</dbReference>
<organism evidence="4 5">
    <name type="scientific">Sphaerochaeta associata</name>
    <dbReference type="NCBI Taxonomy" id="1129264"/>
    <lineage>
        <taxon>Bacteria</taxon>
        <taxon>Pseudomonadati</taxon>
        <taxon>Spirochaetota</taxon>
        <taxon>Spirochaetia</taxon>
        <taxon>Spirochaetales</taxon>
        <taxon>Sphaerochaetaceae</taxon>
        <taxon>Sphaerochaeta</taxon>
    </lineage>
</organism>
<dbReference type="Pfam" id="PF07944">
    <property type="entry name" value="Beta-AFase-like_GH127_cat"/>
    <property type="match status" value="1"/>
</dbReference>
<feature type="domain" description="Non-reducing end beta-L-arabinofuranosidase-like GH127 middle" evidence="2">
    <location>
        <begin position="436"/>
        <end position="528"/>
    </location>
</feature>